<evidence type="ECO:0000313" key="2">
    <source>
        <dbReference type="EMBL" id="CVI63725.1"/>
    </source>
</evidence>
<dbReference type="EMBL" id="FCNP01000049">
    <property type="protein sequence ID" value="CVI63725.1"/>
    <property type="molecule type" value="Genomic_DNA"/>
</dbReference>
<sequence>MSHRTPPVKAVLAMRYPNRVAARQPNTELIFGSSPQRLSHFPELSSAGSRVVSAVDKGRRIMGLRRLRSSYVLRAISMSCNSPTGTIEPTSAAGTLSASNQT</sequence>
<feature type="region of interest" description="Disordered" evidence="1">
    <location>
        <begin position="83"/>
        <end position="102"/>
    </location>
</feature>
<reference evidence="2" key="1">
    <citation type="submission" date="2016-01" db="EMBL/GenBank/DDBJ databases">
        <authorList>
            <person name="Regsiter A."/>
            <person name="william w."/>
        </authorList>
    </citation>
    <scope>NUCLEOTIDE SEQUENCE</scope>
    <source>
        <strain evidence="2">NCPPB 1641</strain>
    </source>
</reference>
<comment type="caution">
    <text evidence="2">The sequence shown here is derived from an EMBL/GenBank/DDBJ whole genome shotgun (WGS) entry which is preliminary data.</text>
</comment>
<organism evidence="2 3">
    <name type="scientific">Agrobacterium deltaense NCPPB 1641</name>
    <dbReference type="NCBI Taxonomy" id="1183425"/>
    <lineage>
        <taxon>Bacteria</taxon>
        <taxon>Pseudomonadati</taxon>
        <taxon>Pseudomonadota</taxon>
        <taxon>Alphaproteobacteria</taxon>
        <taxon>Hyphomicrobiales</taxon>
        <taxon>Rhizobiaceae</taxon>
        <taxon>Rhizobium/Agrobacterium group</taxon>
        <taxon>Agrobacterium</taxon>
    </lineage>
</organism>
<name>A0A1S7UA95_9HYPH</name>
<evidence type="ECO:0000256" key="1">
    <source>
        <dbReference type="SAM" id="MobiDB-lite"/>
    </source>
</evidence>
<protein>
    <submittedName>
        <fullName evidence="2">Uncharacterized protein</fullName>
    </submittedName>
</protein>
<accession>A0A1S7UA95</accession>
<gene>
    <name evidence="2" type="ORF">AGR7A_pAt20346</name>
</gene>
<evidence type="ECO:0000313" key="3">
    <source>
        <dbReference type="Proteomes" id="UP000192140"/>
    </source>
</evidence>
<proteinExistence type="predicted"/>
<dbReference type="Proteomes" id="UP000192140">
    <property type="component" value="Unassembled WGS sequence"/>
</dbReference>
<keyword evidence="3" id="KW-1185">Reference proteome</keyword>
<dbReference type="AlphaFoldDB" id="A0A1S7UA95"/>